<reference evidence="3 4" key="1">
    <citation type="submission" date="2016-01" db="EMBL/GenBank/DDBJ databases">
        <title>The new phylogeny of the genus Mycobacterium.</title>
        <authorList>
            <person name="Tarcisio F."/>
            <person name="Conor M."/>
            <person name="Antonella G."/>
            <person name="Elisabetta G."/>
            <person name="Giulia F.S."/>
            <person name="Sara T."/>
            <person name="Anna F."/>
            <person name="Clotilde B."/>
            <person name="Roberto B."/>
            <person name="Veronica D.S."/>
            <person name="Fabio R."/>
            <person name="Monica P."/>
            <person name="Olivier J."/>
            <person name="Enrico T."/>
            <person name="Nicola S."/>
        </authorList>
    </citation>
    <scope>NUCLEOTIDE SEQUENCE [LARGE SCALE GENOMIC DNA]</scope>
    <source>
        <strain evidence="3 4">DSM 45166</strain>
    </source>
</reference>
<name>A0A1X1Y635_9MYCO</name>
<dbReference type="Proteomes" id="UP000193487">
    <property type="component" value="Unassembled WGS sequence"/>
</dbReference>
<dbReference type="AlphaFoldDB" id="A0A1X1Y635"/>
<keyword evidence="1" id="KW-0732">Signal</keyword>
<proteinExistence type="predicted"/>
<dbReference type="EMBL" id="LQPE01000058">
    <property type="protein sequence ID" value="ORW06506.1"/>
    <property type="molecule type" value="Genomic_DNA"/>
</dbReference>
<evidence type="ECO:0000313" key="3">
    <source>
        <dbReference type="EMBL" id="ORW06506.1"/>
    </source>
</evidence>
<evidence type="ECO:0000259" key="2">
    <source>
        <dbReference type="Pfam" id="PF14032"/>
    </source>
</evidence>
<dbReference type="OrthoDB" id="4613034at2"/>
<feature type="domain" description="PknH-like extracellular" evidence="2">
    <location>
        <begin position="41"/>
        <end position="194"/>
    </location>
</feature>
<protein>
    <recommendedName>
        <fullName evidence="2">PknH-like extracellular domain-containing protein</fullName>
    </recommendedName>
</protein>
<dbReference type="Gene3D" id="3.40.1000.70">
    <property type="entry name" value="PknH-like extracellular domain"/>
    <property type="match status" value="1"/>
</dbReference>
<evidence type="ECO:0000313" key="4">
    <source>
        <dbReference type="Proteomes" id="UP000193487"/>
    </source>
</evidence>
<organism evidence="3 4">
    <name type="scientific">Mycobacterium kyorinense</name>
    <dbReference type="NCBI Taxonomy" id="487514"/>
    <lineage>
        <taxon>Bacteria</taxon>
        <taxon>Bacillati</taxon>
        <taxon>Actinomycetota</taxon>
        <taxon>Actinomycetes</taxon>
        <taxon>Mycobacteriales</taxon>
        <taxon>Mycobacteriaceae</taxon>
        <taxon>Mycobacterium</taxon>
    </lineage>
</organism>
<gene>
    <name evidence="3" type="ORF">AWC14_25335</name>
</gene>
<dbReference type="InterPro" id="IPR026954">
    <property type="entry name" value="PknH-like_Extracell"/>
</dbReference>
<dbReference type="InterPro" id="IPR038232">
    <property type="entry name" value="PknH-like_Extracell_sf"/>
</dbReference>
<feature type="chain" id="PRO_5038901605" description="PknH-like extracellular domain-containing protein" evidence="1">
    <location>
        <begin position="20"/>
        <end position="210"/>
    </location>
</feature>
<keyword evidence="4" id="KW-1185">Reference proteome</keyword>
<dbReference type="RefSeq" id="WP_045383694.1">
    <property type="nucleotide sequence ID" value="NZ_BBKA01000103.1"/>
</dbReference>
<dbReference type="PROSITE" id="PS51257">
    <property type="entry name" value="PROKAR_LIPOPROTEIN"/>
    <property type="match status" value="1"/>
</dbReference>
<accession>A0A1X1Y635</accession>
<dbReference type="Pfam" id="PF14032">
    <property type="entry name" value="PknH_C"/>
    <property type="match status" value="1"/>
</dbReference>
<evidence type="ECO:0000256" key="1">
    <source>
        <dbReference type="SAM" id="SignalP"/>
    </source>
</evidence>
<sequence>MRIPARMLLVCCAGLLAVACTRVIGGVAVPAFPGTLSASPVDVDQILLDQTRMQAITGGGEHLTIIPSMDGKAPVDLDALAATAPPPCRFIYAETATFGPDVEEFHKTTFQYPPQGGLISEGAAAYRDTGAAKHAFDVLVSTVESCATTSDGFVYIGDWHADAQSLHTRPGNCGRDYRLKSVVLLEVTFCGFPESVSDMVITNIAANVPG</sequence>
<feature type="signal peptide" evidence="1">
    <location>
        <begin position="1"/>
        <end position="19"/>
    </location>
</feature>
<comment type="caution">
    <text evidence="3">The sequence shown here is derived from an EMBL/GenBank/DDBJ whole genome shotgun (WGS) entry which is preliminary data.</text>
</comment>